<evidence type="ECO:0000313" key="3">
    <source>
        <dbReference type="Proteomes" id="UP000013270"/>
    </source>
</evidence>
<sequence>MTFQLCCASKTTSPHHQLLNDLREILGEARDFNVLHQVRGVLYFADEHFFQCLEGEQSVILRLLEKLYKDPRHHQIKLFRALQVERGHFSQWSMKYVRRNSKIQQFFEHKGFLRFQPLNLDKQDIPNLLKLLYEIEQFEDIVDDFV</sequence>
<organism evidence="2 3">
    <name type="scientific">Acinetobacter bereziniae NIPH 3</name>
    <dbReference type="NCBI Taxonomy" id="1217651"/>
    <lineage>
        <taxon>Bacteria</taxon>
        <taxon>Pseudomonadati</taxon>
        <taxon>Pseudomonadota</taxon>
        <taxon>Gammaproteobacteria</taxon>
        <taxon>Moraxellales</taxon>
        <taxon>Moraxellaceae</taxon>
        <taxon>Acinetobacter</taxon>
    </lineage>
</organism>
<dbReference type="GO" id="GO:0009882">
    <property type="term" value="F:blue light photoreceptor activity"/>
    <property type="evidence" value="ECO:0007669"/>
    <property type="project" value="InterPro"/>
</dbReference>
<dbReference type="InterPro" id="IPR007024">
    <property type="entry name" value="BLUF_domain"/>
</dbReference>
<protein>
    <recommendedName>
        <fullName evidence="1">BLUF domain-containing protein</fullName>
    </recommendedName>
</protein>
<dbReference type="RefSeq" id="WP_004824435.1">
    <property type="nucleotide sequence ID" value="NZ_KB849459.1"/>
</dbReference>
<dbReference type="Gene3D" id="3.30.70.100">
    <property type="match status" value="1"/>
</dbReference>
<dbReference type="HOGENOM" id="CLU_097099_1_0_6"/>
<dbReference type="PROSITE" id="PS50925">
    <property type="entry name" value="BLUF"/>
    <property type="match status" value="1"/>
</dbReference>
<dbReference type="AlphaFoldDB" id="N8YGS6"/>
<proteinExistence type="predicted"/>
<dbReference type="EMBL" id="APPK01000048">
    <property type="protein sequence ID" value="ENV20464.1"/>
    <property type="molecule type" value="Genomic_DNA"/>
</dbReference>
<gene>
    <name evidence="2" type="ORF">F963_03511</name>
</gene>
<dbReference type="SMART" id="SM01034">
    <property type="entry name" value="BLUF"/>
    <property type="match status" value="1"/>
</dbReference>
<dbReference type="Pfam" id="PF04940">
    <property type="entry name" value="BLUF"/>
    <property type="match status" value="1"/>
</dbReference>
<name>N8YGS6_ACIBZ</name>
<dbReference type="InterPro" id="IPR036046">
    <property type="entry name" value="Acylphosphatase-like_dom_sf"/>
</dbReference>
<dbReference type="SUPFAM" id="SSF54975">
    <property type="entry name" value="Acylphosphatase/BLUF domain-like"/>
    <property type="match status" value="1"/>
</dbReference>
<evidence type="ECO:0000259" key="1">
    <source>
        <dbReference type="PROSITE" id="PS50925"/>
    </source>
</evidence>
<comment type="caution">
    <text evidence="2">The sequence shown here is derived from an EMBL/GenBank/DDBJ whole genome shotgun (WGS) entry which is preliminary data.</text>
</comment>
<evidence type="ECO:0000313" key="2">
    <source>
        <dbReference type="EMBL" id="ENV20464.1"/>
    </source>
</evidence>
<accession>N8YGS6</accession>
<dbReference type="Proteomes" id="UP000013270">
    <property type="component" value="Unassembled WGS sequence"/>
</dbReference>
<reference evidence="2 3" key="1">
    <citation type="submission" date="2013-02" db="EMBL/GenBank/DDBJ databases">
        <title>The Genome Sequence of Acinetobacter bereziniae NIPH 3.</title>
        <authorList>
            <consortium name="The Broad Institute Genome Sequencing Platform"/>
            <consortium name="The Broad Institute Genome Sequencing Center for Infectious Disease"/>
            <person name="Cerqueira G."/>
            <person name="Feldgarden M."/>
            <person name="Courvalin P."/>
            <person name="Perichon B."/>
            <person name="Grillot-Courvalin C."/>
            <person name="Clermont D."/>
            <person name="Rocha E."/>
            <person name="Yoon E.-J."/>
            <person name="Nemec A."/>
            <person name="Walker B."/>
            <person name="Young S.K."/>
            <person name="Zeng Q."/>
            <person name="Gargeya S."/>
            <person name="Fitzgerald M."/>
            <person name="Haas B."/>
            <person name="Abouelleil A."/>
            <person name="Alvarado L."/>
            <person name="Arachchi H.M."/>
            <person name="Berlin A.M."/>
            <person name="Chapman S.B."/>
            <person name="Dewar J."/>
            <person name="Goldberg J."/>
            <person name="Griggs A."/>
            <person name="Gujja S."/>
            <person name="Hansen M."/>
            <person name="Howarth C."/>
            <person name="Imamovic A."/>
            <person name="Larimer J."/>
            <person name="McCowan C."/>
            <person name="Murphy C."/>
            <person name="Neiman D."/>
            <person name="Pearson M."/>
            <person name="Priest M."/>
            <person name="Roberts A."/>
            <person name="Saif S."/>
            <person name="Shea T."/>
            <person name="Sisk P."/>
            <person name="Sykes S."/>
            <person name="Wortman J."/>
            <person name="Nusbaum C."/>
            <person name="Birren B."/>
        </authorList>
    </citation>
    <scope>NUCLEOTIDE SEQUENCE [LARGE SCALE GENOMIC DNA]</scope>
    <source>
        <strain evidence="2 3">NIPH 3</strain>
    </source>
</reference>
<dbReference type="GO" id="GO:0071949">
    <property type="term" value="F:FAD binding"/>
    <property type="evidence" value="ECO:0007669"/>
    <property type="project" value="InterPro"/>
</dbReference>
<dbReference type="PATRIC" id="fig|1217651.3.peg.3465"/>
<feature type="domain" description="BLUF" evidence="1">
    <location>
        <begin position="2"/>
        <end position="95"/>
    </location>
</feature>